<dbReference type="EMBL" id="JXBZ01000005">
    <property type="protein sequence ID" value="KJY49103.1"/>
    <property type="molecule type" value="Genomic_DNA"/>
</dbReference>
<sequence>MKFLKKYWYIGVLIVFIIPLILNLLMSVGDFGVGSNDGWLGFWGGYLGSILSGVVAYGIARYQMSQEKEKEYKNRIYDLLPYFNLDGGWNSIENEIQYSINLFVSTKENNLPILKTQLIAYFIIEKESNKASNDKKHKYIYIENIGHVFPNKKIIDMKISREVNEAFYKQWDNHDDLILDRLDIKCYTVDETEVFFTYGDGISGAHSYLKDNEYYLYVKDEKFDQEKFDNRKNEFDKIKNYKEKGYTYIRHD</sequence>
<dbReference type="OrthoDB" id="2330154at2"/>
<accession>A0A0F4KSR7</accession>
<keyword evidence="1" id="KW-1133">Transmembrane helix</keyword>
<comment type="caution">
    <text evidence="2">The sequence shown here is derived from an EMBL/GenBank/DDBJ whole genome shotgun (WGS) entry which is preliminary data.</text>
</comment>
<dbReference type="PATRIC" id="fig|1218508.4.peg.567"/>
<organism evidence="2 3">
    <name type="scientific">Bombilactobacillus mellis</name>
    <dbReference type="NCBI Taxonomy" id="1218508"/>
    <lineage>
        <taxon>Bacteria</taxon>
        <taxon>Bacillati</taxon>
        <taxon>Bacillota</taxon>
        <taxon>Bacilli</taxon>
        <taxon>Lactobacillales</taxon>
        <taxon>Lactobacillaceae</taxon>
        <taxon>Bombilactobacillus</taxon>
    </lineage>
</organism>
<keyword evidence="1" id="KW-0472">Membrane</keyword>
<feature type="transmembrane region" description="Helical" evidence="1">
    <location>
        <begin position="40"/>
        <end position="60"/>
    </location>
</feature>
<protein>
    <submittedName>
        <fullName evidence="2">Uncharacterized protein</fullName>
    </submittedName>
</protein>
<evidence type="ECO:0000313" key="2">
    <source>
        <dbReference type="EMBL" id="KJY49103.1"/>
    </source>
</evidence>
<feature type="transmembrane region" description="Helical" evidence="1">
    <location>
        <begin position="7"/>
        <end position="28"/>
    </location>
</feature>
<name>A0A0F4KSR7_9LACO</name>
<gene>
    <name evidence="2" type="ORF">JG29_05520</name>
</gene>
<keyword evidence="1" id="KW-0812">Transmembrane</keyword>
<evidence type="ECO:0000256" key="1">
    <source>
        <dbReference type="SAM" id="Phobius"/>
    </source>
</evidence>
<dbReference type="RefSeq" id="WP_045922410.1">
    <property type="nucleotide sequence ID" value="NZ_JBHTHW010000003.1"/>
</dbReference>
<keyword evidence="3" id="KW-1185">Reference proteome</keyword>
<reference evidence="2 3" key="1">
    <citation type="submission" date="2014-12" db="EMBL/GenBank/DDBJ databases">
        <title>Comparative genomics of the lactic acid bacteria isolated from the honey bee gut.</title>
        <authorList>
            <person name="Ellegaard K.M."/>
            <person name="Tamarit D."/>
            <person name="Javelind E."/>
            <person name="Olofsson T."/>
            <person name="Andersson S.G."/>
            <person name="Vasquez A."/>
        </authorList>
    </citation>
    <scope>NUCLEOTIDE SEQUENCE [LARGE SCALE GENOMIC DNA]</scope>
    <source>
        <strain evidence="2 3">Hon2</strain>
    </source>
</reference>
<proteinExistence type="predicted"/>
<dbReference type="Proteomes" id="UP000033695">
    <property type="component" value="Unassembled WGS sequence"/>
</dbReference>
<dbReference type="HOGENOM" id="CLU_1101768_0_0_9"/>
<dbReference type="AlphaFoldDB" id="A0A0F4KSR7"/>
<evidence type="ECO:0000313" key="3">
    <source>
        <dbReference type="Proteomes" id="UP000033695"/>
    </source>
</evidence>